<protein>
    <submittedName>
        <fullName evidence="3">RHTO0S20e00914g1_1</fullName>
    </submittedName>
</protein>
<feature type="compositionally biased region" description="Low complexity" evidence="2">
    <location>
        <begin position="155"/>
        <end position="168"/>
    </location>
</feature>
<name>A0A061BFJ3_RHOTO</name>
<dbReference type="EMBL" id="LK052955">
    <property type="protein sequence ID" value="CDR48765.1"/>
    <property type="molecule type" value="Genomic_DNA"/>
</dbReference>
<gene>
    <name evidence="3" type="ORF">RHTO0S_20e00914g</name>
</gene>
<feature type="compositionally biased region" description="Basic and acidic residues" evidence="2">
    <location>
        <begin position="767"/>
        <end position="782"/>
    </location>
</feature>
<evidence type="ECO:0000256" key="1">
    <source>
        <dbReference type="SAM" id="Coils"/>
    </source>
</evidence>
<proteinExistence type="predicted"/>
<reference evidence="3" key="1">
    <citation type="journal article" date="2014" name="Genome Announc.">
        <title>Draft genome sequence of Rhodosporidium toruloides CECT1137, an oleaginous yeast of biotechnological interest.</title>
        <authorList>
            <person name="Morin N."/>
            <person name="Calcas X."/>
            <person name="Devillers H."/>
            <person name="Durrens P."/>
            <person name="Sherman D.J."/>
            <person name="Nicaud J.-M."/>
            <person name="Neuveglise C."/>
        </authorList>
    </citation>
    <scope>NUCLEOTIDE SEQUENCE</scope>
    <source>
        <strain evidence="3">CECT1137</strain>
    </source>
</reference>
<feature type="compositionally biased region" description="Low complexity" evidence="2">
    <location>
        <begin position="307"/>
        <end position="317"/>
    </location>
</feature>
<feature type="compositionally biased region" description="Basic and acidic residues" evidence="2">
    <location>
        <begin position="334"/>
        <end position="357"/>
    </location>
</feature>
<feature type="compositionally biased region" description="Polar residues" evidence="2">
    <location>
        <begin position="610"/>
        <end position="627"/>
    </location>
</feature>
<feature type="coiled-coil region" evidence="1">
    <location>
        <begin position="440"/>
        <end position="513"/>
    </location>
</feature>
<feature type="compositionally biased region" description="Basic and acidic residues" evidence="2">
    <location>
        <begin position="722"/>
        <end position="741"/>
    </location>
</feature>
<feature type="compositionally biased region" description="Basic and acidic residues" evidence="2">
    <location>
        <begin position="654"/>
        <end position="665"/>
    </location>
</feature>
<evidence type="ECO:0000256" key="2">
    <source>
        <dbReference type="SAM" id="MobiDB-lite"/>
    </source>
</evidence>
<feature type="compositionally biased region" description="Polar residues" evidence="2">
    <location>
        <begin position="85"/>
        <end position="104"/>
    </location>
</feature>
<feature type="region of interest" description="Disordered" evidence="2">
    <location>
        <begin position="268"/>
        <end position="437"/>
    </location>
</feature>
<organism evidence="3">
    <name type="scientific">Rhodotorula toruloides</name>
    <name type="common">Yeast</name>
    <name type="synonym">Rhodosporidium toruloides</name>
    <dbReference type="NCBI Taxonomy" id="5286"/>
    <lineage>
        <taxon>Eukaryota</taxon>
        <taxon>Fungi</taxon>
        <taxon>Dikarya</taxon>
        <taxon>Basidiomycota</taxon>
        <taxon>Pucciniomycotina</taxon>
        <taxon>Microbotryomycetes</taxon>
        <taxon>Sporidiobolales</taxon>
        <taxon>Sporidiobolaceae</taxon>
        <taxon>Rhodotorula</taxon>
    </lineage>
</organism>
<feature type="region of interest" description="Disordered" evidence="2">
    <location>
        <begin position="1"/>
        <end position="51"/>
    </location>
</feature>
<feature type="compositionally biased region" description="Polar residues" evidence="2">
    <location>
        <begin position="183"/>
        <end position="195"/>
    </location>
</feature>
<feature type="compositionally biased region" description="Basic and acidic residues" evidence="2">
    <location>
        <begin position="272"/>
        <end position="285"/>
    </location>
</feature>
<feature type="region of interest" description="Disordered" evidence="2">
    <location>
        <begin position="599"/>
        <end position="794"/>
    </location>
</feature>
<feature type="region of interest" description="Disordered" evidence="2">
    <location>
        <begin position="71"/>
        <end position="239"/>
    </location>
</feature>
<accession>A0A061BFJ3</accession>
<dbReference type="OrthoDB" id="2529088at2759"/>
<feature type="compositionally biased region" description="Acidic residues" evidence="2">
    <location>
        <begin position="358"/>
        <end position="367"/>
    </location>
</feature>
<sequence>MAQRLPSSAWSASTPDSSPSSRRRTDSNSPVEEVVYPLTRPTSSTSLAQERLAPTLPQVLSNQRALYSATSFTTAVSSSDPPQLASRTPNHANSPSAYSPSTASDELAFQPNSSRPSLPHPPPLSPLPDSLSALSAEPQPNHPASMPNFFRRRSNSVSDVPSSSATRSNSFFGPFTRSRSRKLVSNLSASASTSDLPLISSPLFPQPPPRPLPLSNSPDPFRDSPPARSPMERGMSVAIGPKAGARLLASREAQRAMRKADEVIVTADGEEFSIRETVPWREDGRLSTVTGAQTEAKDERGRDRANSSSGAQSKSSSQTNHSIKRVPVPPLDPAESRAMDQPRREKSIHDLTRRASQEEELTKEDEEAQRRRKASLSKASGAGLGSPFAQSPSEMSKRPHRRPPVAGLNSKAEPSSASNGGRSRRASTDSTASISKDEVLGQLADAIKKERKRAEAYKRECEQGEGELAEIDKNLDVLKEKFATTLEQQEQIIANLRAELDEVRHELDLAHELDEEAAREYLDLLSSATADAVKHRAPVVTAFDPSALTSSTSSAPSAGAPELNTDKSKFSALAFRRGLSLKRRVDTHLAAYGTVASNVAIPKPPLPTSPRLTTVAGSTPSAGSTVATGEAGVSKRPRKLSKSRTLPAVQQSPSKHDTPHRDRSSEAPTQSTTRRAPPPPTPVFGNLDSEPPGMPDSHTRPRRAPPVAGVSRGKFFGGGESDSEREREREDGGVKGRDDPALRTVRRKGSFKKGVQGTMRLLFPSHAPKEGKVSPEEMRARNVQEWLRGEQQAQ</sequence>
<feature type="compositionally biased region" description="Basic and acidic residues" evidence="2">
    <location>
        <begin position="295"/>
        <end position="305"/>
    </location>
</feature>
<feature type="compositionally biased region" description="Low complexity" evidence="2">
    <location>
        <begin position="1"/>
        <end position="20"/>
    </location>
</feature>
<dbReference type="AlphaFoldDB" id="A0A061BFJ3"/>
<evidence type="ECO:0000313" key="3">
    <source>
        <dbReference type="EMBL" id="CDR48765.1"/>
    </source>
</evidence>
<keyword evidence="1" id="KW-0175">Coiled coil</keyword>